<dbReference type="GO" id="GO:0006412">
    <property type="term" value="P:translation"/>
    <property type="evidence" value="ECO:0007669"/>
    <property type="project" value="InterPro"/>
</dbReference>
<dbReference type="InterPro" id="IPR021131">
    <property type="entry name" value="Ribosomal_uL15/eL18"/>
</dbReference>
<dbReference type="NCBIfam" id="TIGR01071">
    <property type="entry name" value="rplO_bact"/>
    <property type="match status" value="1"/>
</dbReference>
<dbReference type="Proteomes" id="UP001281003">
    <property type="component" value="Unassembled WGS sequence"/>
</dbReference>
<proteinExistence type="inferred from homology"/>
<dbReference type="InterPro" id="IPR005749">
    <property type="entry name" value="Ribosomal_uL15_bac-type"/>
</dbReference>
<evidence type="ECO:0000256" key="3">
    <source>
        <dbReference type="ARBA" id="ARBA00023274"/>
    </source>
</evidence>
<dbReference type="EMBL" id="JAUTDP010000003">
    <property type="protein sequence ID" value="KAK3400915.1"/>
    <property type="molecule type" value="Genomic_DNA"/>
</dbReference>
<dbReference type="GO" id="GO:0005762">
    <property type="term" value="C:mitochondrial large ribosomal subunit"/>
    <property type="evidence" value="ECO:0007669"/>
    <property type="project" value="TreeGrafter"/>
</dbReference>
<feature type="region of interest" description="Disordered" evidence="4">
    <location>
        <begin position="64"/>
        <end position="89"/>
    </location>
</feature>
<dbReference type="Pfam" id="PF00828">
    <property type="entry name" value="Ribosomal_L27A"/>
    <property type="match status" value="1"/>
</dbReference>
<accession>A0AAE0UEJ7</accession>
<comment type="caution">
    <text evidence="6">The sequence shown here is derived from an EMBL/GenBank/DDBJ whole genome shotgun (WGS) entry which is preliminary data.</text>
</comment>
<dbReference type="FunFam" id="3.100.10.10:FF:000011">
    <property type="entry name" value="50S ribosomal subunit protein L15"/>
    <property type="match status" value="1"/>
</dbReference>
<comment type="similarity">
    <text evidence="1">Belongs to the universal ribosomal protein uL15 family.</text>
</comment>
<evidence type="ECO:0000313" key="6">
    <source>
        <dbReference type="EMBL" id="KAK3400915.1"/>
    </source>
</evidence>
<sequence>MPPRLPLAQAARCCQARPSVVPVSASSSSPTSSLISLFAALSVQTRSASILASLSDNRGAYHKRIRKGRGPSSGYGKTSGRGMNGQKAHGKVKPWFQGGQTPLIVSHGRKGFVNQFAADMSELNLDKLQEWIEAGRIDASKPITPREIIKSGIVGSSIKDGIKLLGRGKEGFKLPINITVSRASASAIEAIEAAGGKILTRYYTKESLKRLVQGKSLHTDKPLPVGKEHVEEILAQARSLKKKYYRLPDPTSRWDIEYYRDPAHRGYLSHQLAPGESPSLYFKVPTGGDMVKMARTEKVKADKKGAVVSEKLF</sequence>
<keyword evidence="2 6" id="KW-0689">Ribosomal protein</keyword>
<evidence type="ECO:0000313" key="7">
    <source>
        <dbReference type="Proteomes" id="UP001281003"/>
    </source>
</evidence>
<evidence type="ECO:0000256" key="4">
    <source>
        <dbReference type="SAM" id="MobiDB-lite"/>
    </source>
</evidence>
<keyword evidence="7" id="KW-1185">Reference proteome</keyword>
<organism evidence="6 7">
    <name type="scientific">Sordaria brevicollis</name>
    <dbReference type="NCBI Taxonomy" id="83679"/>
    <lineage>
        <taxon>Eukaryota</taxon>
        <taxon>Fungi</taxon>
        <taxon>Dikarya</taxon>
        <taxon>Ascomycota</taxon>
        <taxon>Pezizomycotina</taxon>
        <taxon>Sordariomycetes</taxon>
        <taxon>Sordariomycetidae</taxon>
        <taxon>Sordariales</taxon>
        <taxon>Sordariaceae</taxon>
        <taxon>Sordaria</taxon>
    </lineage>
</organism>
<evidence type="ECO:0000256" key="1">
    <source>
        <dbReference type="ARBA" id="ARBA00007320"/>
    </source>
</evidence>
<feature type="domain" description="Large ribosomal subunit protein uL15/eL18" evidence="5">
    <location>
        <begin position="122"/>
        <end position="198"/>
    </location>
</feature>
<dbReference type="PANTHER" id="PTHR12934:SF11">
    <property type="entry name" value="LARGE RIBOSOMAL SUBUNIT PROTEIN UL15M"/>
    <property type="match status" value="1"/>
</dbReference>
<reference evidence="6" key="1">
    <citation type="journal article" date="2023" name="Mol. Phylogenet. Evol.">
        <title>Genome-scale phylogeny and comparative genomics of the fungal order Sordariales.</title>
        <authorList>
            <person name="Hensen N."/>
            <person name="Bonometti L."/>
            <person name="Westerberg I."/>
            <person name="Brannstrom I.O."/>
            <person name="Guillou S."/>
            <person name="Cros-Aarteil S."/>
            <person name="Calhoun S."/>
            <person name="Haridas S."/>
            <person name="Kuo A."/>
            <person name="Mondo S."/>
            <person name="Pangilinan J."/>
            <person name="Riley R."/>
            <person name="LaButti K."/>
            <person name="Andreopoulos B."/>
            <person name="Lipzen A."/>
            <person name="Chen C."/>
            <person name="Yan M."/>
            <person name="Daum C."/>
            <person name="Ng V."/>
            <person name="Clum A."/>
            <person name="Steindorff A."/>
            <person name="Ohm R.A."/>
            <person name="Martin F."/>
            <person name="Silar P."/>
            <person name="Natvig D.O."/>
            <person name="Lalanne C."/>
            <person name="Gautier V."/>
            <person name="Ament-Velasquez S.L."/>
            <person name="Kruys A."/>
            <person name="Hutchinson M.I."/>
            <person name="Powell A.J."/>
            <person name="Barry K."/>
            <person name="Miller A.N."/>
            <person name="Grigoriev I.V."/>
            <person name="Debuchy R."/>
            <person name="Gladieux P."/>
            <person name="Hiltunen Thoren M."/>
            <person name="Johannesson H."/>
        </authorList>
    </citation>
    <scope>NUCLEOTIDE SEQUENCE</scope>
    <source>
        <strain evidence="6">FGSC 1904</strain>
    </source>
</reference>
<dbReference type="AlphaFoldDB" id="A0AAE0UEJ7"/>
<name>A0AAE0UEJ7_SORBR</name>
<dbReference type="SUPFAM" id="SSF52080">
    <property type="entry name" value="Ribosomal proteins L15p and L18e"/>
    <property type="match status" value="1"/>
</dbReference>
<dbReference type="HAMAP" id="MF_01341">
    <property type="entry name" value="Ribosomal_uL15"/>
    <property type="match status" value="1"/>
</dbReference>
<reference evidence="6" key="2">
    <citation type="submission" date="2023-07" db="EMBL/GenBank/DDBJ databases">
        <authorList>
            <consortium name="Lawrence Berkeley National Laboratory"/>
            <person name="Haridas S."/>
            <person name="Hensen N."/>
            <person name="Bonometti L."/>
            <person name="Westerberg I."/>
            <person name="Brannstrom I.O."/>
            <person name="Guillou S."/>
            <person name="Cros-Aarteil S."/>
            <person name="Calhoun S."/>
            <person name="Kuo A."/>
            <person name="Mondo S."/>
            <person name="Pangilinan J."/>
            <person name="Riley R."/>
            <person name="LaButti K."/>
            <person name="Andreopoulos B."/>
            <person name="Lipzen A."/>
            <person name="Chen C."/>
            <person name="Yanf M."/>
            <person name="Daum C."/>
            <person name="Ng V."/>
            <person name="Clum A."/>
            <person name="Steindorff A."/>
            <person name="Ohm R."/>
            <person name="Martin F."/>
            <person name="Silar P."/>
            <person name="Natvig D."/>
            <person name="Lalanne C."/>
            <person name="Gautier V."/>
            <person name="Ament-velasquez S.L."/>
            <person name="Kruys A."/>
            <person name="Hutchinson M.I."/>
            <person name="Powell A.J."/>
            <person name="Barry K."/>
            <person name="Miller A.N."/>
            <person name="Grigoriev I.V."/>
            <person name="Debuchy R."/>
            <person name="Gladieux P."/>
            <person name="Thoren M.H."/>
            <person name="Johannesson H."/>
        </authorList>
    </citation>
    <scope>NUCLEOTIDE SEQUENCE</scope>
    <source>
        <strain evidence="6">FGSC 1904</strain>
    </source>
</reference>
<feature type="compositionally biased region" description="Gly residues" evidence="4">
    <location>
        <begin position="71"/>
        <end position="83"/>
    </location>
</feature>
<dbReference type="Gene3D" id="3.100.10.10">
    <property type="match status" value="1"/>
</dbReference>
<evidence type="ECO:0000259" key="5">
    <source>
        <dbReference type="Pfam" id="PF00828"/>
    </source>
</evidence>
<evidence type="ECO:0000256" key="2">
    <source>
        <dbReference type="ARBA" id="ARBA00022980"/>
    </source>
</evidence>
<dbReference type="PANTHER" id="PTHR12934">
    <property type="entry name" value="50S RIBOSOMAL PROTEIN L15"/>
    <property type="match status" value="1"/>
</dbReference>
<dbReference type="InterPro" id="IPR036227">
    <property type="entry name" value="Ribosomal_uL15/eL18_sf"/>
</dbReference>
<keyword evidence="3" id="KW-0687">Ribonucleoprotein</keyword>
<protein>
    <submittedName>
        <fullName evidence="6">Ribosomal protein L18e/L15P</fullName>
    </submittedName>
</protein>
<dbReference type="InterPro" id="IPR030878">
    <property type="entry name" value="Ribosomal_uL15"/>
</dbReference>
<dbReference type="GO" id="GO:0003735">
    <property type="term" value="F:structural constituent of ribosome"/>
    <property type="evidence" value="ECO:0007669"/>
    <property type="project" value="InterPro"/>
</dbReference>
<gene>
    <name evidence="6" type="ORF">B0T20DRAFT_155109</name>
</gene>